<evidence type="ECO:0000313" key="6">
    <source>
        <dbReference type="Proteomes" id="UP000268321"/>
    </source>
</evidence>
<feature type="region of interest" description="Disordered" evidence="1">
    <location>
        <begin position="42"/>
        <end position="105"/>
    </location>
</feature>
<dbReference type="EMBL" id="ML004547">
    <property type="protein sequence ID" value="RKP28879.1"/>
    <property type="molecule type" value="Genomic_DNA"/>
</dbReference>
<dbReference type="PANTHER" id="PTHR23333">
    <property type="entry name" value="UBX DOMAIN CONTAINING PROTEIN"/>
    <property type="match status" value="1"/>
</dbReference>
<dbReference type="Proteomes" id="UP000268321">
    <property type="component" value="Unassembled WGS sequence"/>
</dbReference>
<dbReference type="SUPFAM" id="SSF54236">
    <property type="entry name" value="Ubiquitin-like"/>
    <property type="match status" value="1"/>
</dbReference>
<dbReference type="GO" id="GO:0005634">
    <property type="term" value="C:nucleus"/>
    <property type="evidence" value="ECO:0007669"/>
    <property type="project" value="TreeGrafter"/>
</dbReference>
<dbReference type="InterPro" id="IPR012989">
    <property type="entry name" value="SEP_domain"/>
</dbReference>
<dbReference type="PROSITE" id="PS50033">
    <property type="entry name" value="UBX"/>
    <property type="match status" value="1"/>
</dbReference>
<dbReference type="SMART" id="SM00166">
    <property type="entry name" value="UBX"/>
    <property type="match status" value="1"/>
</dbReference>
<dbReference type="PROSITE" id="PS51399">
    <property type="entry name" value="SEP"/>
    <property type="match status" value="1"/>
</dbReference>
<dbReference type="SMART" id="SM00553">
    <property type="entry name" value="SEP"/>
    <property type="match status" value="1"/>
</dbReference>
<protein>
    <submittedName>
        <fullName evidence="4">SEP-domain-containing protein</fullName>
    </submittedName>
</protein>
<feature type="region of interest" description="Disordered" evidence="1">
    <location>
        <begin position="118"/>
        <end position="167"/>
    </location>
</feature>
<dbReference type="FunFam" id="3.30.420.210:FF:000002">
    <property type="entry name" value="UBX domain-containing protein 1"/>
    <property type="match status" value="1"/>
</dbReference>
<evidence type="ECO:0000259" key="3">
    <source>
        <dbReference type="PROSITE" id="PS51399"/>
    </source>
</evidence>
<dbReference type="InterPro" id="IPR029071">
    <property type="entry name" value="Ubiquitin-like_domsf"/>
</dbReference>
<dbReference type="GO" id="GO:0061025">
    <property type="term" value="P:membrane fusion"/>
    <property type="evidence" value="ECO:0007669"/>
    <property type="project" value="TreeGrafter"/>
</dbReference>
<dbReference type="Pfam" id="PF08059">
    <property type="entry name" value="SEP"/>
    <property type="match status" value="1"/>
</dbReference>
<organism evidence="4 6">
    <name type="scientific">Metschnikowia bicuspidata</name>
    <dbReference type="NCBI Taxonomy" id="27322"/>
    <lineage>
        <taxon>Eukaryota</taxon>
        <taxon>Fungi</taxon>
        <taxon>Dikarya</taxon>
        <taxon>Ascomycota</taxon>
        <taxon>Saccharomycotina</taxon>
        <taxon>Pichiomycetes</taxon>
        <taxon>Metschnikowiaceae</taxon>
        <taxon>Metschnikowia</taxon>
    </lineage>
</organism>
<dbReference type="GO" id="GO:0043161">
    <property type="term" value="P:proteasome-mediated ubiquitin-dependent protein catabolic process"/>
    <property type="evidence" value="ECO:0007669"/>
    <property type="project" value="TreeGrafter"/>
</dbReference>
<reference evidence="4" key="2">
    <citation type="submission" date="2018-08" db="EMBL/GenBank/DDBJ databases">
        <title>Leveraging single-cell genomics to expand the Fungal Tree of Life.</title>
        <authorList>
            <consortium name="DOE Joint Genome Institute"/>
            <person name="Ahrendt S.R."/>
            <person name="Quandt C.A."/>
            <person name="Ciobanu D."/>
            <person name="Clum A."/>
            <person name="Salamov A."/>
            <person name="Andreopoulos B."/>
            <person name="Cheng J.-F."/>
            <person name="Woyke T."/>
            <person name="Pelin A."/>
            <person name="Henrissat B."/>
            <person name="Reynolds N."/>
            <person name="Benny G.L."/>
            <person name="Smith M.E."/>
            <person name="James T.Y."/>
            <person name="Grigoriev I.V."/>
        </authorList>
    </citation>
    <scope>NUCLEOTIDE SEQUENCE</scope>
    <source>
        <strain evidence="4">Baker2002</strain>
    </source>
</reference>
<dbReference type="Pfam" id="PF14555">
    <property type="entry name" value="UBA_4"/>
    <property type="match status" value="1"/>
</dbReference>
<evidence type="ECO:0000313" key="4">
    <source>
        <dbReference type="EMBL" id="RKP28487.1"/>
    </source>
</evidence>
<dbReference type="Gene3D" id="3.30.420.210">
    <property type="entry name" value="SEP domain"/>
    <property type="match status" value="1"/>
</dbReference>
<dbReference type="Gene3D" id="3.10.20.90">
    <property type="entry name" value="Phosphatidylinositol 3-kinase Catalytic Subunit, Chain A, domain 1"/>
    <property type="match status" value="1"/>
</dbReference>
<dbReference type="GO" id="GO:0031468">
    <property type="term" value="P:nuclear membrane reassembly"/>
    <property type="evidence" value="ECO:0007669"/>
    <property type="project" value="TreeGrafter"/>
</dbReference>
<sequence>MSDPALLIDSFVAFANCPRYVAEQYLAKHAYDVSAALEGYYRNEDGDENSPRRASPAPPSGIRTFRDLLGDSNDEHRTAQNFFTGGEKSALQVENPDKNDPKKRAAGLVDRIFQRARDQLSEPDDRASAQAASPAAASMSRGTGFRLGDSEHSMEEIPNPNMHRTTPARVTREITFWREGFTVGDGPFRRYDDSENFQLLSELKQGRVPVSLLDVEFGQDVDVTVVRKVDEDYVPPKSSLRGFVGQGQRLGSPVPGDTAERTVPEQLPAAAEPEPPSGDTAVQIRFANGKRLSHLFNATDSIESVYAFVRDHAFNDDTSRDFILSHAFPVKAIEAENATVESARLKNAVIVQRWK</sequence>
<dbReference type="OrthoDB" id="25887at2759"/>
<dbReference type="InterPro" id="IPR001012">
    <property type="entry name" value="UBX_dom"/>
</dbReference>
<feature type="compositionally biased region" description="Basic and acidic residues" evidence="1">
    <location>
        <begin position="64"/>
        <end position="78"/>
    </location>
</feature>
<reference evidence="6" key="1">
    <citation type="journal article" date="2018" name="Nat. Microbiol.">
        <title>Leveraging single-cell genomics to expand the fungal tree of life.</title>
        <authorList>
            <person name="Ahrendt S.R."/>
            <person name="Quandt C.A."/>
            <person name="Ciobanu D."/>
            <person name="Clum A."/>
            <person name="Salamov A."/>
            <person name="Andreopoulos B."/>
            <person name="Cheng J.F."/>
            <person name="Woyke T."/>
            <person name="Pelin A."/>
            <person name="Henrissat B."/>
            <person name="Reynolds N.K."/>
            <person name="Benny G.L."/>
            <person name="Smith M.E."/>
            <person name="James T.Y."/>
            <person name="Grigoriev I.V."/>
        </authorList>
    </citation>
    <scope>NUCLEOTIDE SEQUENCE [LARGE SCALE GENOMIC DNA]</scope>
    <source>
        <strain evidence="6">Baker2002</strain>
    </source>
</reference>
<dbReference type="PANTHER" id="PTHR23333:SF20">
    <property type="entry name" value="NSFL1 COFACTOR P47"/>
    <property type="match status" value="1"/>
</dbReference>
<feature type="compositionally biased region" description="Basic and acidic residues" evidence="1">
    <location>
        <begin position="118"/>
        <end position="127"/>
    </location>
</feature>
<feature type="region of interest" description="Disordered" evidence="1">
    <location>
        <begin position="240"/>
        <end position="260"/>
    </location>
</feature>
<keyword evidence="6" id="KW-1185">Reference proteome</keyword>
<feature type="compositionally biased region" description="Low complexity" evidence="1">
    <location>
        <begin position="128"/>
        <end position="140"/>
    </location>
</feature>
<dbReference type="InterPro" id="IPR036241">
    <property type="entry name" value="NSFL1C_SEP_dom_sf"/>
</dbReference>
<feature type="domain" description="SEP" evidence="3">
    <location>
        <begin position="169"/>
        <end position="234"/>
    </location>
</feature>
<feature type="domain" description="UBX" evidence="2">
    <location>
        <begin position="275"/>
        <end position="353"/>
    </location>
</feature>
<name>A0A4P9Z748_9ASCO</name>
<proteinExistence type="predicted"/>
<evidence type="ECO:0000259" key="2">
    <source>
        <dbReference type="PROSITE" id="PS50033"/>
    </source>
</evidence>
<dbReference type="AlphaFoldDB" id="A0A4P9Z748"/>
<evidence type="ECO:0000256" key="1">
    <source>
        <dbReference type="SAM" id="MobiDB-lite"/>
    </source>
</evidence>
<dbReference type="GO" id="GO:0000045">
    <property type="term" value="P:autophagosome assembly"/>
    <property type="evidence" value="ECO:0007669"/>
    <property type="project" value="TreeGrafter"/>
</dbReference>
<dbReference type="GO" id="GO:0043130">
    <property type="term" value="F:ubiquitin binding"/>
    <property type="evidence" value="ECO:0007669"/>
    <property type="project" value="TreeGrafter"/>
</dbReference>
<dbReference type="Gene3D" id="1.10.8.10">
    <property type="entry name" value="DNA helicase RuvA subunit, C-terminal domain"/>
    <property type="match status" value="1"/>
</dbReference>
<dbReference type="SUPFAM" id="SSF102848">
    <property type="entry name" value="NSFL1 (p97 ATPase) cofactor p47, SEP domain"/>
    <property type="match status" value="1"/>
</dbReference>
<accession>A0A4P9Z748</accession>
<evidence type="ECO:0000313" key="5">
    <source>
        <dbReference type="EMBL" id="RKP28879.1"/>
    </source>
</evidence>
<dbReference type="GO" id="GO:0005829">
    <property type="term" value="C:cytosol"/>
    <property type="evidence" value="ECO:0007669"/>
    <property type="project" value="TreeGrafter"/>
</dbReference>
<dbReference type="Pfam" id="PF00789">
    <property type="entry name" value="UBX"/>
    <property type="match status" value="1"/>
</dbReference>
<gene>
    <name evidence="5" type="ORF">METBISCDRAFT_19998</name>
    <name evidence="4" type="ORF">METBISCDRAFT_20638</name>
</gene>
<dbReference type="GO" id="GO:0007030">
    <property type="term" value="P:Golgi organization"/>
    <property type="evidence" value="ECO:0007669"/>
    <property type="project" value="TreeGrafter"/>
</dbReference>
<dbReference type="EMBL" id="ML004898">
    <property type="protein sequence ID" value="RKP28487.1"/>
    <property type="molecule type" value="Genomic_DNA"/>
</dbReference>